<protein>
    <submittedName>
        <fullName evidence="2">Uncharacterized protein</fullName>
    </submittedName>
</protein>
<dbReference type="EMBL" id="ML734647">
    <property type="protein sequence ID" value="KAB8243179.1"/>
    <property type="molecule type" value="Genomic_DNA"/>
</dbReference>
<accession>A0A5N6GPY1</accession>
<dbReference type="AlphaFoldDB" id="A0A5N6GPY1"/>
<sequence>MFIHYMYWPVFCRAPFLSPFFILFYFIFLAGKKVLIDECIIYENRSVVLCDVGG</sequence>
<keyword evidence="1" id="KW-0812">Transmembrane</keyword>
<organism evidence="2">
    <name type="scientific">Aspergillus flavus</name>
    <dbReference type="NCBI Taxonomy" id="5059"/>
    <lineage>
        <taxon>Eukaryota</taxon>
        <taxon>Fungi</taxon>
        <taxon>Dikarya</taxon>
        <taxon>Ascomycota</taxon>
        <taxon>Pezizomycotina</taxon>
        <taxon>Eurotiomycetes</taxon>
        <taxon>Eurotiomycetidae</taxon>
        <taxon>Eurotiales</taxon>
        <taxon>Aspergillaceae</taxon>
        <taxon>Aspergillus</taxon>
        <taxon>Aspergillus subgen. Circumdati</taxon>
    </lineage>
</organism>
<proteinExistence type="predicted"/>
<name>A0A5N6GPY1_ASPFL</name>
<keyword evidence="1" id="KW-1133">Transmembrane helix</keyword>
<evidence type="ECO:0000313" key="2">
    <source>
        <dbReference type="EMBL" id="KAB8243179.1"/>
    </source>
</evidence>
<gene>
    <name evidence="2" type="ORF">BDV35DRAFT_363723</name>
</gene>
<keyword evidence="1" id="KW-0472">Membrane</keyword>
<feature type="transmembrane region" description="Helical" evidence="1">
    <location>
        <begin position="6"/>
        <end position="28"/>
    </location>
</feature>
<evidence type="ECO:0000256" key="1">
    <source>
        <dbReference type="SAM" id="Phobius"/>
    </source>
</evidence>
<reference evidence="2" key="1">
    <citation type="submission" date="2019-04" db="EMBL/GenBank/DDBJ databases">
        <title>Friends and foes A comparative genomics study of 23 Aspergillus species from section Flavi.</title>
        <authorList>
            <consortium name="DOE Joint Genome Institute"/>
            <person name="Kjaerbolling I."/>
            <person name="Vesth T."/>
            <person name="Frisvad J.C."/>
            <person name="Nybo J.L."/>
            <person name="Theobald S."/>
            <person name="Kildgaard S."/>
            <person name="Isbrandt T."/>
            <person name="Kuo A."/>
            <person name="Sato A."/>
            <person name="Lyhne E.K."/>
            <person name="Kogle M.E."/>
            <person name="Wiebenga A."/>
            <person name="Kun R.S."/>
            <person name="Lubbers R.J."/>
            <person name="Makela M.R."/>
            <person name="Barry K."/>
            <person name="Chovatia M."/>
            <person name="Clum A."/>
            <person name="Daum C."/>
            <person name="Haridas S."/>
            <person name="He G."/>
            <person name="LaButti K."/>
            <person name="Lipzen A."/>
            <person name="Mondo S."/>
            <person name="Riley R."/>
            <person name="Salamov A."/>
            <person name="Simmons B.A."/>
            <person name="Magnuson J.K."/>
            <person name="Henrissat B."/>
            <person name="Mortensen U.H."/>
            <person name="Larsen T.O."/>
            <person name="Devries R.P."/>
            <person name="Grigoriev I.V."/>
            <person name="Machida M."/>
            <person name="Baker S.E."/>
            <person name="Andersen M.R."/>
        </authorList>
    </citation>
    <scope>NUCLEOTIDE SEQUENCE [LARGE SCALE GENOMIC DNA]</scope>
    <source>
        <strain evidence="2">CBS 121.62</strain>
    </source>
</reference>
<dbReference type="Proteomes" id="UP000325434">
    <property type="component" value="Unassembled WGS sequence"/>
</dbReference>